<organism evidence="1 2">
    <name type="scientific">Lactococcus phage D4412</name>
    <dbReference type="NCBI Taxonomy" id="1862959"/>
    <lineage>
        <taxon>Viruses</taxon>
        <taxon>Duplodnaviria</taxon>
        <taxon>Heunggongvirae</taxon>
        <taxon>Uroviricota</taxon>
        <taxon>Caudoviricetes</taxon>
        <taxon>Ceduovirus</taxon>
        <taxon>Ceduovirus D4412</taxon>
    </lineage>
</organism>
<reference evidence="1" key="1">
    <citation type="journal article" date="2016" name="J. Gen. Virol.">
        <title>Genetic Determinants of Lactococcal C2likeviruses for Host Infection and Their Role in Phage Evolution.</title>
        <authorList>
            <person name="Romero D.A."/>
            <person name="Millen A.M."/>
            <person name="Tremblay D."/>
            <person name="Labrie S."/>
            <person name="Fengler K.A."/>
            <person name="Roos P."/>
        </authorList>
    </citation>
    <scope>NUCLEOTIDE SEQUENCE [LARGE SCALE GENOMIC DNA]</scope>
    <source>
        <strain evidence="1">D4412</strain>
    </source>
</reference>
<dbReference type="KEGG" id="vg:29062179"/>
<dbReference type="RefSeq" id="YP_009278612.1">
    <property type="nucleotide sequence ID" value="NC_031009.1"/>
</dbReference>
<evidence type="ECO:0000313" key="1">
    <source>
        <dbReference type="EMBL" id="ANM46744.1"/>
    </source>
</evidence>
<name>A0A192YAL8_9CAUD</name>
<dbReference type="Proteomes" id="UP000211160">
    <property type="component" value="Segment"/>
</dbReference>
<dbReference type="EMBL" id="KX373686">
    <property type="protein sequence ID" value="ANM46744.1"/>
    <property type="molecule type" value="Genomic_DNA"/>
</dbReference>
<dbReference type="OrthoDB" id="3243at10239"/>
<keyword evidence="2" id="KW-1185">Reference proteome</keyword>
<sequence>MDSTINGKTVHINNPLDLIGLGRREIEFNIPKSDYWEMFKETTQVPTMKRGGYKNLFKGGWVFVDPFNQGRDLWTEDYFKKAGADEPCWTNFASSGDIFDYGTYESGYYSFKCPNDKNEEDYSKYNQLNILKPNTTYTWQWDMKRTTSSIKGDMETFMGTSGNTIIDLTKPVYVNGESYQQAENSVDGFVRWNERINSDNTDWHKCVFVFTTKPTLPNAGARSLRWRAKKDSSWKVKNIMMFEGSELLGTDFRLHEQEYYDWTFYEGRQGMREVSANFGFYYSEDYAFCSAFKVNIHKGFETRGFNPVTQEFECKAEVENFAQIVNPTIKYYQDINQIPDNVNWNNTIIYNPKPNGIDYLQCKAKGNYMTLYKVRDDNYSSYVPKRWQATFFDSVPSSKWLYGGYCYTGTLQTYEIEN</sequence>
<accession>A0A192YAL8</accession>
<proteinExistence type="predicted"/>
<protein>
    <submittedName>
        <fullName evidence="1">Capsid and scaffold protein</fullName>
    </submittedName>
</protein>
<evidence type="ECO:0000313" key="2">
    <source>
        <dbReference type="Proteomes" id="UP000211160"/>
    </source>
</evidence>
<dbReference type="GeneID" id="29062179"/>